<feature type="domain" description="HAT C-terminal dimerisation" evidence="1">
    <location>
        <begin position="3"/>
        <end position="74"/>
    </location>
</feature>
<name>A0AAV0LHV2_9ROSI</name>
<sequence length="124" mass="13918">IIPRTAEFDLLLWWKLNGLKYPTLQSIARDFLAIPITSVPSESAFSSGGRLLDPHQSRLHYSTVEAMMCTRSWIMEDMQRDSEAAVEALDGLFSTMTLEDTTVEEAEPGGPELTLMRSPFAHED</sequence>
<keyword evidence="3" id="KW-1185">Reference proteome</keyword>
<proteinExistence type="predicted"/>
<dbReference type="AlphaFoldDB" id="A0AAV0LHV2"/>
<dbReference type="PANTHER" id="PTHR23272">
    <property type="entry name" value="BED FINGER-RELATED"/>
    <property type="match status" value="1"/>
</dbReference>
<gene>
    <name evidence="2" type="ORF">LITE_LOCUS24069</name>
</gene>
<dbReference type="InterPro" id="IPR008906">
    <property type="entry name" value="HATC_C_dom"/>
</dbReference>
<evidence type="ECO:0000313" key="2">
    <source>
        <dbReference type="EMBL" id="CAI0433867.1"/>
    </source>
</evidence>
<evidence type="ECO:0000259" key="1">
    <source>
        <dbReference type="Pfam" id="PF05699"/>
    </source>
</evidence>
<feature type="non-terminal residue" evidence="2">
    <location>
        <position position="1"/>
    </location>
</feature>
<dbReference type="GO" id="GO:0046983">
    <property type="term" value="F:protein dimerization activity"/>
    <property type="evidence" value="ECO:0007669"/>
    <property type="project" value="InterPro"/>
</dbReference>
<dbReference type="Pfam" id="PF05699">
    <property type="entry name" value="Dimer_Tnp_hAT"/>
    <property type="match status" value="1"/>
</dbReference>
<dbReference type="Proteomes" id="UP001154282">
    <property type="component" value="Unassembled WGS sequence"/>
</dbReference>
<dbReference type="SUPFAM" id="SSF53098">
    <property type="entry name" value="Ribonuclease H-like"/>
    <property type="match status" value="1"/>
</dbReference>
<protein>
    <recommendedName>
        <fullName evidence="1">HAT C-terminal dimerisation domain-containing protein</fullName>
    </recommendedName>
</protein>
<organism evidence="2 3">
    <name type="scientific">Linum tenue</name>
    <dbReference type="NCBI Taxonomy" id="586396"/>
    <lineage>
        <taxon>Eukaryota</taxon>
        <taxon>Viridiplantae</taxon>
        <taxon>Streptophyta</taxon>
        <taxon>Embryophyta</taxon>
        <taxon>Tracheophyta</taxon>
        <taxon>Spermatophyta</taxon>
        <taxon>Magnoliopsida</taxon>
        <taxon>eudicotyledons</taxon>
        <taxon>Gunneridae</taxon>
        <taxon>Pentapetalae</taxon>
        <taxon>rosids</taxon>
        <taxon>fabids</taxon>
        <taxon>Malpighiales</taxon>
        <taxon>Linaceae</taxon>
        <taxon>Linum</taxon>
    </lineage>
</organism>
<dbReference type="InterPro" id="IPR012337">
    <property type="entry name" value="RNaseH-like_sf"/>
</dbReference>
<reference evidence="2" key="1">
    <citation type="submission" date="2022-08" db="EMBL/GenBank/DDBJ databases">
        <authorList>
            <person name="Gutierrez-Valencia J."/>
        </authorList>
    </citation>
    <scope>NUCLEOTIDE SEQUENCE</scope>
</reference>
<dbReference type="PANTHER" id="PTHR23272:SF161">
    <property type="entry name" value="ZINC FINGER BED DOMAIN-CONTAINING PROTEIN RICESLEEPER 1-LIKE"/>
    <property type="match status" value="1"/>
</dbReference>
<comment type="caution">
    <text evidence="2">The sequence shown here is derived from an EMBL/GenBank/DDBJ whole genome shotgun (WGS) entry which is preliminary data.</text>
</comment>
<dbReference type="EMBL" id="CAMGYJ010000006">
    <property type="protein sequence ID" value="CAI0433867.1"/>
    <property type="molecule type" value="Genomic_DNA"/>
</dbReference>
<evidence type="ECO:0000313" key="3">
    <source>
        <dbReference type="Proteomes" id="UP001154282"/>
    </source>
</evidence>
<accession>A0AAV0LHV2</accession>